<organism evidence="3 4">
    <name type="scientific">Pseudomonas protegens</name>
    <dbReference type="NCBI Taxonomy" id="380021"/>
    <lineage>
        <taxon>Bacteria</taxon>
        <taxon>Pseudomonadati</taxon>
        <taxon>Pseudomonadota</taxon>
        <taxon>Gammaproteobacteria</taxon>
        <taxon>Pseudomonadales</taxon>
        <taxon>Pseudomonadaceae</taxon>
        <taxon>Pseudomonas</taxon>
    </lineage>
</organism>
<feature type="domain" description="Fimbrial-type adhesion" evidence="2">
    <location>
        <begin position="111"/>
        <end position="244"/>
    </location>
</feature>
<gene>
    <name evidence="3" type="ORF">DMX08_22530</name>
</gene>
<dbReference type="Gene3D" id="2.60.40.1090">
    <property type="entry name" value="Fimbrial-type adhesion domain"/>
    <property type="match status" value="1"/>
</dbReference>
<keyword evidence="1" id="KW-0812">Transmembrane</keyword>
<dbReference type="EMBL" id="QJRN01000015">
    <property type="protein sequence ID" value="PYC32332.1"/>
    <property type="molecule type" value="Genomic_DNA"/>
</dbReference>
<feature type="transmembrane region" description="Helical" evidence="1">
    <location>
        <begin position="77"/>
        <end position="96"/>
    </location>
</feature>
<evidence type="ECO:0000313" key="4">
    <source>
        <dbReference type="Proteomes" id="UP000248188"/>
    </source>
</evidence>
<comment type="caution">
    <text evidence="3">The sequence shown here is derived from an EMBL/GenBank/DDBJ whole genome shotgun (WGS) entry which is preliminary data.</text>
</comment>
<dbReference type="InterPro" id="IPR036937">
    <property type="entry name" value="Adhesion_dom_fimbrial_sf"/>
</dbReference>
<evidence type="ECO:0000259" key="2">
    <source>
        <dbReference type="Pfam" id="PF00419"/>
    </source>
</evidence>
<keyword evidence="1" id="KW-1133">Transmembrane helix</keyword>
<sequence>MSTTLAGGRNWSFAARRGSAWPGRWPMRAEAGVTPQGAFGVVAAQAQWLGARFAAQPWMGRELGAGRRRPGAFMSRLWRGKTGCLVLLCCLLWLGLPSVGRAAGNMDFAGVLIAPPQCTVSDKDAPIRVSFGNVLLRKIDGEHYRQPIPYQIKCPGLVAQNSIWKMRLTFKGSAADFNPALLRTSVSGLAIKLFLGERELELNQPRQISLDSLQKPPAFEAVPVKKVGAQLALSQFNASGLLLVELY</sequence>
<dbReference type="InterPro" id="IPR008966">
    <property type="entry name" value="Adhesion_dom_sf"/>
</dbReference>
<dbReference type="AlphaFoldDB" id="A0A9Q6IE02"/>
<name>A0A9Q6IE02_9PSED</name>
<reference evidence="3 4" key="1">
    <citation type="submission" date="2018-06" db="EMBL/GenBank/DDBJ databases">
        <title>Pseudomonas diversity within urban Lake Michigan freshwaters.</title>
        <authorList>
            <person name="Batrich M."/>
            <person name="Hatzopoulos T."/>
            <person name="Putonti C."/>
        </authorList>
    </citation>
    <scope>NUCLEOTIDE SEQUENCE [LARGE SCALE GENOMIC DNA]</scope>
    <source>
        <strain evidence="3 4">MB-090624</strain>
    </source>
</reference>
<keyword evidence="1" id="KW-0472">Membrane</keyword>
<evidence type="ECO:0000256" key="1">
    <source>
        <dbReference type="SAM" id="Phobius"/>
    </source>
</evidence>
<accession>A0A9Q6IE02</accession>
<dbReference type="Pfam" id="PF00419">
    <property type="entry name" value="Fimbrial"/>
    <property type="match status" value="1"/>
</dbReference>
<dbReference type="SUPFAM" id="SSF49401">
    <property type="entry name" value="Bacterial adhesins"/>
    <property type="match status" value="1"/>
</dbReference>
<proteinExistence type="predicted"/>
<evidence type="ECO:0000313" key="3">
    <source>
        <dbReference type="EMBL" id="PYC32332.1"/>
    </source>
</evidence>
<dbReference type="GO" id="GO:0009289">
    <property type="term" value="C:pilus"/>
    <property type="evidence" value="ECO:0007669"/>
    <property type="project" value="InterPro"/>
</dbReference>
<dbReference type="GO" id="GO:0007155">
    <property type="term" value="P:cell adhesion"/>
    <property type="evidence" value="ECO:0007669"/>
    <property type="project" value="InterPro"/>
</dbReference>
<protein>
    <recommendedName>
        <fullName evidence="2">Fimbrial-type adhesion domain-containing protein</fullName>
    </recommendedName>
</protein>
<dbReference type="InterPro" id="IPR000259">
    <property type="entry name" value="Adhesion_dom_fimbrial"/>
</dbReference>
<dbReference type="Proteomes" id="UP000248188">
    <property type="component" value="Unassembled WGS sequence"/>
</dbReference>